<dbReference type="InterPro" id="IPR011047">
    <property type="entry name" value="Quinoprotein_ADH-like_sf"/>
</dbReference>
<feature type="transmembrane region" description="Helical" evidence="2">
    <location>
        <begin position="32"/>
        <end position="50"/>
    </location>
</feature>
<evidence type="ECO:0000256" key="1">
    <source>
        <dbReference type="SAM" id="MobiDB-lite"/>
    </source>
</evidence>
<feature type="region of interest" description="Disordered" evidence="1">
    <location>
        <begin position="1"/>
        <end position="25"/>
    </location>
</feature>
<dbReference type="RefSeq" id="WP_260195192.1">
    <property type="nucleotide sequence ID" value="NZ_JAFFZE010000024.1"/>
</dbReference>
<dbReference type="InterPro" id="IPR015943">
    <property type="entry name" value="WD40/YVTN_repeat-like_dom_sf"/>
</dbReference>
<evidence type="ECO:0000256" key="2">
    <source>
        <dbReference type="SAM" id="Phobius"/>
    </source>
</evidence>
<evidence type="ECO:0000313" key="3">
    <source>
        <dbReference type="EMBL" id="MCT2587319.1"/>
    </source>
</evidence>
<feature type="region of interest" description="Disordered" evidence="1">
    <location>
        <begin position="56"/>
        <end position="114"/>
    </location>
</feature>
<feature type="compositionally biased region" description="Low complexity" evidence="1">
    <location>
        <begin position="65"/>
        <end position="81"/>
    </location>
</feature>
<keyword evidence="2" id="KW-1133">Transmembrane helix</keyword>
<comment type="caution">
    <text evidence="3">The sequence shown here is derived from an EMBL/GenBank/DDBJ whole genome shotgun (WGS) entry which is preliminary data.</text>
</comment>
<protein>
    <recommendedName>
        <fullName evidence="5">PQQ-binding-like beta-propeller repeat protein</fullName>
    </recommendedName>
</protein>
<evidence type="ECO:0008006" key="5">
    <source>
        <dbReference type="Google" id="ProtNLM"/>
    </source>
</evidence>
<evidence type="ECO:0000313" key="4">
    <source>
        <dbReference type="Proteomes" id="UP001156441"/>
    </source>
</evidence>
<feature type="compositionally biased region" description="Acidic residues" evidence="1">
    <location>
        <begin position="8"/>
        <end position="19"/>
    </location>
</feature>
<gene>
    <name evidence="3" type="ORF">JT362_29765</name>
</gene>
<feature type="region of interest" description="Disordered" evidence="1">
    <location>
        <begin position="151"/>
        <end position="189"/>
    </location>
</feature>
<keyword evidence="2" id="KW-0812">Transmembrane</keyword>
<organism evidence="3 4">
    <name type="scientific">Actinophytocola gossypii</name>
    <dbReference type="NCBI Taxonomy" id="2812003"/>
    <lineage>
        <taxon>Bacteria</taxon>
        <taxon>Bacillati</taxon>
        <taxon>Actinomycetota</taxon>
        <taxon>Actinomycetes</taxon>
        <taxon>Pseudonocardiales</taxon>
        <taxon>Pseudonocardiaceae</taxon>
    </lineage>
</organism>
<reference evidence="3 4" key="1">
    <citation type="submission" date="2021-02" db="EMBL/GenBank/DDBJ databases">
        <title>Actinophytocola xerophila sp. nov., isolated from soil of cotton cropping field.</title>
        <authorList>
            <person name="Huang R."/>
            <person name="Chen X."/>
            <person name="Ge X."/>
            <person name="Liu W."/>
        </authorList>
    </citation>
    <scope>NUCLEOTIDE SEQUENCE [LARGE SCALE GENOMIC DNA]</scope>
    <source>
        <strain evidence="3 4">S1-96</strain>
    </source>
</reference>
<keyword evidence="4" id="KW-1185">Reference proteome</keyword>
<proteinExistence type="predicted"/>
<name>A0ABT2JJ96_9PSEU</name>
<accession>A0ABT2JJ96</accession>
<dbReference type="SUPFAM" id="SSF50998">
    <property type="entry name" value="Quinoprotein alcohol dehydrogenase-like"/>
    <property type="match status" value="1"/>
</dbReference>
<dbReference type="Proteomes" id="UP001156441">
    <property type="component" value="Unassembled WGS sequence"/>
</dbReference>
<dbReference type="Gene3D" id="2.130.10.10">
    <property type="entry name" value="YVTN repeat-like/Quinoprotein amine dehydrogenase"/>
    <property type="match status" value="1"/>
</dbReference>
<feature type="compositionally biased region" description="Low complexity" evidence="1">
    <location>
        <begin position="93"/>
        <end position="103"/>
    </location>
</feature>
<sequence length="458" mass="48458">MRNRIGDEDVLEGDEPEYEPVERSRFHRKRDLAAAALITVAAVAGGLLLWQGSDSRATTSTTHDAPVTSPAAPTAFPPSLAESWRAPSPATPVPVTAGPAVVTGEGGDVIGRDPVTGEERWRYSRGLDLCTVTSAWSMAVAVYARTENLLPADDPRKAGGCSEITALDPASGQRGRDDDGRPDLGQRNSDAELGTRLVFDGSYLTATGDRLLHTYRSDLVLTMEYGRVPTLVNADRQPRTGCDYGSVAVEEGRIGVIERCPDDPSDRLTVYRATGDDSSEEPEVTFSTAIGVRGSRVLALSDECRIGVDEGQTQLCTVAVAPDPARLLVYDEEGAVVARHPLSLAPGDLPAEDPPGNVVPVAEAPGAVYWFTGSRTIALAKADLRPLWTVENAVGPGTLFAGRMLVPVRGGITVLNPATGEVRGTIPVDRGGYDGVVTMSSSGPMVYEQRGGTLVALR</sequence>
<dbReference type="EMBL" id="JAFFZE010000024">
    <property type="protein sequence ID" value="MCT2587319.1"/>
    <property type="molecule type" value="Genomic_DNA"/>
</dbReference>
<feature type="compositionally biased region" description="Basic and acidic residues" evidence="1">
    <location>
        <begin position="174"/>
        <end position="184"/>
    </location>
</feature>
<keyword evidence="2" id="KW-0472">Membrane</keyword>